<dbReference type="KEGG" id="cpor:BED41_14295"/>
<name>A0A1B2I888_9BACT</name>
<evidence type="ECO:0000256" key="2">
    <source>
        <dbReference type="ARBA" id="ARBA00022475"/>
    </source>
</evidence>
<feature type="transmembrane region" description="Helical" evidence="6">
    <location>
        <begin position="58"/>
        <end position="78"/>
    </location>
</feature>
<feature type="transmembrane region" description="Helical" evidence="6">
    <location>
        <begin position="247"/>
        <end position="265"/>
    </location>
</feature>
<evidence type="ECO:0000256" key="1">
    <source>
        <dbReference type="ARBA" id="ARBA00004651"/>
    </source>
</evidence>
<evidence type="ECO:0000256" key="5">
    <source>
        <dbReference type="ARBA" id="ARBA00023136"/>
    </source>
</evidence>
<dbReference type="GO" id="GO:0015658">
    <property type="term" value="F:branched-chain amino acid transmembrane transporter activity"/>
    <property type="evidence" value="ECO:0007669"/>
    <property type="project" value="InterPro"/>
</dbReference>
<dbReference type="GO" id="GO:0005886">
    <property type="term" value="C:plasma membrane"/>
    <property type="evidence" value="ECO:0007669"/>
    <property type="project" value="UniProtKB-SubCell"/>
</dbReference>
<feature type="transmembrane region" description="Helical" evidence="6">
    <location>
        <begin position="31"/>
        <end position="51"/>
    </location>
</feature>
<accession>A0A1B2I888</accession>
<dbReference type="AlphaFoldDB" id="A0A1B2I888"/>
<dbReference type="RefSeq" id="WP_066747805.1">
    <property type="nucleotide sequence ID" value="NZ_CP016757.1"/>
</dbReference>
<keyword evidence="3 6" id="KW-0812">Transmembrane</keyword>
<gene>
    <name evidence="7" type="ORF">BED41_14295</name>
</gene>
<organism evidence="7 8">
    <name type="scientific">Cloacibacillus porcorum</name>
    <dbReference type="NCBI Taxonomy" id="1197717"/>
    <lineage>
        <taxon>Bacteria</taxon>
        <taxon>Thermotogati</taxon>
        <taxon>Synergistota</taxon>
        <taxon>Synergistia</taxon>
        <taxon>Synergistales</taxon>
        <taxon>Synergistaceae</taxon>
        <taxon>Cloacibacillus</taxon>
    </lineage>
</organism>
<keyword evidence="5 6" id="KW-0472">Membrane</keyword>
<dbReference type="CDD" id="cd06581">
    <property type="entry name" value="TM_PBP1_LivM_like"/>
    <property type="match status" value="1"/>
</dbReference>
<protein>
    <submittedName>
        <fullName evidence="7">ABC transporter permease</fullName>
    </submittedName>
</protein>
<feature type="transmembrane region" description="Helical" evidence="6">
    <location>
        <begin position="127"/>
        <end position="148"/>
    </location>
</feature>
<keyword evidence="4 6" id="KW-1133">Transmembrane helix</keyword>
<dbReference type="GeneID" id="83059016"/>
<sequence length="291" mass="30959">MSGYLEGIIALLCINCIAGMGVSLLTGFTGIFSLGHAGYMAIGAYTAAVMTVEYSIHWFPSVICGGILSMAVGWLIGIPTLKLDGDYYSIASLGLGETIRLLIENGGSVTNGARGYPGIDAFTTVPVALSFLVLMAVAMFFLISGNYGRAFKACRDDSQASSLLGFHTAHYRVLSLAISAFYCGIAGALMAGYMSFVQPIMFDSAKSTELVALVVFGGLGSMSGSLVGATILTLVTELFRPMSKYRMLVYGIVLVLIMVLRPSGIMGKHELSPEYIKEFITGKRKLAVVKR</sequence>
<evidence type="ECO:0000256" key="6">
    <source>
        <dbReference type="SAM" id="Phobius"/>
    </source>
</evidence>
<evidence type="ECO:0000256" key="4">
    <source>
        <dbReference type="ARBA" id="ARBA00022989"/>
    </source>
</evidence>
<keyword evidence="2" id="KW-1003">Cell membrane</keyword>
<dbReference type="PANTHER" id="PTHR30482">
    <property type="entry name" value="HIGH-AFFINITY BRANCHED-CHAIN AMINO ACID TRANSPORT SYSTEM PERMEASE"/>
    <property type="match status" value="1"/>
</dbReference>
<dbReference type="PANTHER" id="PTHR30482:SF10">
    <property type="entry name" value="HIGH-AFFINITY BRANCHED-CHAIN AMINO ACID TRANSPORT PROTEIN BRAE"/>
    <property type="match status" value="1"/>
</dbReference>
<evidence type="ECO:0000256" key="3">
    <source>
        <dbReference type="ARBA" id="ARBA00022692"/>
    </source>
</evidence>
<evidence type="ECO:0000313" key="8">
    <source>
        <dbReference type="Proteomes" id="UP000093044"/>
    </source>
</evidence>
<dbReference type="InterPro" id="IPR043428">
    <property type="entry name" value="LivM-like"/>
</dbReference>
<proteinExistence type="predicted"/>
<keyword evidence="8" id="KW-1185">Reference proteome</keyword>
<dbReference type="Proteomes" id="UP000093044">
    <property type="component" value="Chromosome"/>
</dbReference>
<reference evidence="7" key="1">
    <citation type="submission" date="2016-08" db="EMBL/GenBank/DDBJ databases">
        <title>Complete genome of Cloacibacillus porcorum.</title>
        <authorList>
            <person name="Looft T."/>
            <person name="Bayles D.O."/>
            <person name="Alt D.P."/>
        </authorList>
    </citation>
    <scope>NUCLEOTIDE SEQUENCE [LARGE SCALE GENOMIC DNA]</scope>
    <source>
        <strain evidence="7">CL-84</strain>
    </source>
</reference>
<feature type="transmembrane region" description="Helical" evidence="6">
    <location>
        <begin position="169"/>
        <end position="190"/>
    </location>
</feature>
<dbReference type="Pfam" id="PF02653">
    <property type="entry name" value="BPD_transp_2"/>
    <property type="match status" value="1"/>
</dbReference>
<dbReference type="OrthoDB" id="9789927at2"/>
<feature type="transmembrane region" description="Helical" evidence="6">
    <location>
        <begin position="7"/>
        <end position="25"/>
    </location>
</feature>
<comment type="subcellular location">
    <subcellularLocation>
        <location evidence="1">Cell membrane</location>
        <topology evidence="1">Multi-pass membrane protein</topology>
    </subcellularLocation>
</comment>
<dbReference type="InterPro" id="IPR001851">
    <property type="entry name" value="ABC_transp_permease"/>
</dbReference>
<evidence type="ECO:0000313" key="7">
    <source>
        <dbReference type="EMBL" id="ANZ46166.1"/>
    </source>
</evidence>
<dbReference type="EMBL" id="CP016757">
    <property type="protein sequence ID" value="ANZ46166.1"/>
    <property type="molecule type" value="Genomic_DNA"/>
</dbReference>
<dbReference type="STRING" id="1197717.BED41_14295"/>
<feature type="transmembrane region" description="Helical" evidence="6">
    <location>
        <begin position="210"/>
        <end position="235"/>
    </location>
</feature>